<dbReference type="GO" id="GO:0035091">
    <property type="term" value="F:phosphatidylinositol binding"/>
    <property type="evidence" value="ECO:0007669"/>
    <property type="project" value="TreeGrafter"/>
</dbReference>
<dbReference type="SUPFAM" id="SSF50044">
    <property type="entry name" value="SH3-domain"/>
    <property type="match status" value="1"/>
</dbReference>
<evidence type="ECO:0000256" key="3">
    <source>
        <dbReference type="PROSITE-ProRule" id="PRU00192"/>
    </source>
</evidence>
<feature type="compositionally biased region" description="Low complexity" evidence="4">
    <location>
        <begin position="438"/>
        <end position="458"/>
    </location>
</feature>
<feature type="compositionally biased region" description="Polar residues" evidence="4">
    <location>
        <begin position="313"/>
        <end position="337"/>
    </location>
</feature>
<dbReference type="InterPro" id="IPR051702">
    <property type="entry name" value="SH3_domain_YSC84-like"/>
</dbReference>
<keyword evidence="7" id="KW-1185">Reference proteome</keyword>
<dbReference type="Proteomes" id="UP000193411">
    <property type="component" value="Unassembled WGS sequence"/>
</dbReference>
<dbReference type="Pfam" id="PF04366">
    <property type="entry name" value="Ysc84"/>
    <property type="match status" value="1"/>
</dbReference>
<evidence type="ECO:0000259" key="5">
    <source>
        <dbReference type="PROSITE" id="PS50002"/>
    </source>
</evidence>
<evidence type="ECO:0000256" key="4">
    <source>
        <dbReference type="SAM" id="MobiDB-lite"/>
    </source>
</evidence>
<dbReference type="InterPro" id="IPR033643">
    <property type="entry name" value="SYLF_SH3YL1-like"/>
</dbReference>
<evidence type="ECO:0000313" key="7">
    <source>
        <dbReference type="Proteomes" id="UP000193411"/>
    </source>
</evidence>
<evidence type="ECO:0000256" key="1">
    <source>
        <dbReference type="ARBA" id="ARBA00007761"/>
    </source>
</evidence>
<evidence type="ECO:0000313" key="6">
    <source>
        <dbReference type="EMBL" id="ORZ41111.1"/>
    </source>
</evidence>
<dbReference type="InterPro" id="IPR001452">
    <property type="entry name" value="SH3_domain"/>
</dbReference>
<keyword evidence="2 3" id="KW-0728">SH3 domain</keyword>
<dbReference type="EMBL" id="MCFL01000002">
    <property type="protein sequence ID" value="ORZ41111.1"/>
    <property type="molecule type" value="Genomic_DNA"/>
</dbReference>
<dbReference type="PANTHER" id="PTHR15629">
    <property type="entry name" value="SH3YL1 PROTEIN"/>
    <property type="match status" value="1"/>
</dbReference>
<dbReference type="InterPro" id="IPR007461">
    <property type="entry name" value="Ysc84_actin-binding"/>
</dbReference>
<feature type="compositionally biased region" description="Low complexity" evidence="4">
    <location>
        <begin position="284"/>
        <end position="297"/>
    </location>
</feature>
<dbReference type="SMART" id="SM00326">
    <property type="entry name" value="SH3"/>
    <property type="match status" value="1"/>
</dbReference>
<sequence>MKNPLPQSLDAEVRKCSKILRQFVKPGVPGKGLPTDQYIPLDILSRARGIAVLTVVKAGFMWSGKTGSGIVVARLPDGSWSAPSAIATAGVSFGAQIGAEVTDFVIVLNTDSAVKAFSQAGNVTLGGNLSVAAGPWGRTAEASGTVRNLAAVYSYSKSKGLFAGVSIEGAIIIERKDCNEAFYGGKVTAKQILSGQVVAPAAVVGELYSALPSTTEVPAPADAMDDQFNRLTLANAAEPPLHHAHTHQAHTPSLLAPQQPTSASPYAAAGTLRHGVPVPPPPTTTTTSHAPSTSTPSLDSKPVPPPLLTPRPSSINPSLLQSKTSPAGASIMSSDELFSSPQPSTHPPSPPMSATTTLASSATIATVSSSSSSSTSAAANGSVPRPNSYAATNASPVATTHATGASTASSTKPGKIASLAAAFEHSASTTPTPPKPQALSSYTLTASSATVSPPTSAIAPPPVPTSRPTVTAVAQYDFDAQQEGDLGFRRGDVITVLKKGDGTNQWWLGRCNGREGMFPANYVEVSAGSVTLARQ</sequence>
<name>A0A1Y2I4Y6_9FUNG</name>
<feature type="compositionally biased region" description="Low complexity" evidence="4">
    <location>
        <begin position="352"/>
        <end position="382"/>
    </location>
</feature>
<gene>
    <name evidence="6" type="ORF">BCR44DRAFT_43601</name>
</gene>
<dbReference type="PRINTS" id="PR00452">
    <property type="entry name" value="SH3DOMAIN"/>
</dbReference>
<dbReference type="PANTHER" id="PTHR15629:SF2">
    <property type="entry name" value="SH3 DOMAIN-CONTAINING YSC84-LIKE PROTEIN 1"/>
    <property type="match status" value="1"/>
</dbReference>
<dbReference type="GO" id="GO:0051666">
    <property type="term" value="P:actin cortical patch localization"/>
    <property type="evidence" value="ECO:0007669"/>
    <property type="project" value="UniProtKB-ARBA"/>
</dbReference>
<dbReference type="InterPro" id="IPR036028">
    <property type="entry name" value="SH3-like_dom_sf"/>
</dbReference>
<evidence type="ECO:0000256" key="2">
    <source>
        <dbReference type="ARBA" id="ARBA00022443"/>
    </source>
</evidence>
<feature type="domain" description="SH3" evidence="5">
    <location>
        <begin position="467"/>
        <end position="528"/>
    </location>
</feature>
<organism evidence="6 7">
    <name type="scientific">Catenaria anguillulae PL171</name>
    <dbReference type="NCBI Taxonomy" id="765915"/>
    <lineage>
        <taxon>Eukaryota</taxon>
        <taxon>Fungi</taxon>
        <taxon>Fungi incertae sedis</taxon>
        <taxon>Blastocladiomycota</taxon>
        <taxon>Blastocladiomycetes</taxon>
        <taxon>Blastocladiales</taxon>
        <taxon>Catenariaceae</taxon>
        <taxon>Catenaria</taxon>
    </lineage>
</organism>
<dbReference type="Pfam" id="PF00018">
    <property type="entry name" value="SH3_1"/>
    <property type="match status" value="1"/>
</dbReference>
<dbReference type="CDD" id="cd11525">
    <property type="entry name" value="SYLF_SH3YL1_like"/>
    <property type="match status" value="1"/>
</dbReference>
<comment type="similarity">
    <text evidence="1">Belongs to the SH3YL1 family.</text>
</comment>
<accession>A0A1Y2I4Y6</accession>
<feature type="region of interest" description="Disordered" evidence="4">
    <location>
        <begin position="241"/>
        <end position="392"/>
    </location>
</feature>
<dbReference type="AlphaFoldDB" id="A0A1Y2I4Y6"/>
<dbReference type="Gene3D" id="2.30.30.40">
    <property type="entry name" value="SH3 Domains"/>
    <property type="match status" value="1"/>
</dbReference>
<protein>
    <recommendedName>
        <fullName evidence="5">SH3 domain-containing protein</fullName>
    </recommendedName>
</protein>
<dbReference type="PROSITE" id="PS50002">
    <property type="entry name" value="SH3"/>
    <property type="match status" value="1"/>
</dbReference>
<reference evidence="6 7" key="1">
    <citation type="submission" date="2016-07" db="EMBL/GenBank/DDBJ databases">
        <title>Pervasive Adenine N6-methylation of Active Genes in Fungi.</title>
        <authorList>
            <consortium name="DOE Joint Genome Institute"/>
            <person name="Mondo S.J."/>
            <person name="Dannebaum R.O."/>
            <person name="Kuo R.C."/>
            <person name="Labutti K."/>
            <person name="Haridas S."/>
            <person name="Kuo A."/>
            <person name="Salamov A."/>
            <person name="Ahrendt S.R."/>
            <person name="Lipzen A."/>
            <person name="Sullivan W."/>
            <person name="Andreopoulos W.B."/>
            <person name="Clum A."/>
            <person name="Lindquist E."/>
            <person name="Daum C."/>
            <person name="Ramamoorthy G.K."/>
            <person name="Gryganskyi A."/>
            <person name="Culley D."/>
            <person name="Magnuson J.K."/>
            <person name="James T.Y."/>
            <person name="O'Malley M.A."/>
            <person name="Stajich J.E."/>
            <person name="Spatafora J.W."/>
            <person name="Visel A."/>
            <person name="Grigoriev I.V."/>
        </authorList>
    </citation>
    <scope>NUCLEOTIDE SEQUENCE [LARGE SCALE GENOMIC DNA]</scope>
    <source>
        <strain evidence="6 7">PL171</strain>
    </source>
</reference>
<dbReference type="OrthoDB" id="443981at2759"/>
<dbReference type="STRING" id="765915.A0A1Y2I4Y6"/>
<proteinExistence type="inferred from homology"/>
<comment type="caution">
    <text evidence="6">The sequence shown here is derived from an EMBL/GenBank/DDBJ whole genome shotgun (WGS) entry which is preliminary data.</text>
</comment>
<feature type="region of interest" description="Disordered" evidence="4">
    <location>
        <begin position="425"/>
        <end position="468"/>
    </location>
</feature>
<dbReference type="FunFam" id="2.30.30.40:FF:000100">
    <property type="entry name" value="SH3 domain-containing YSC84-like protein 1"/>
    <property type="match status" value="1"/>
</dbReference>